<feature type="transmembrane region" description="Helical" evidence="1">
    <location>
        <begin position="29"/>
        <end position="54"/>
    </location>
</feature>
<accession>A0A0A9DRP4</accession>
<reference evidence="2" key="1">
    <citation type="submission" date="2014-09" db="EMBL/GenBank/DDBJ databases">
        <authorList>
            <person name="Magalhaes I.L.F."/>
            <person name="Oliveira U."/>
            <person name="Santos F.R."/>
            <person name="Vidigal T.H.D.A."/>
            <person name="Brescovit A.D."/>
            <person name="Santos A.J."/>
        </authorList>
    </citation>
    <scope>NUCLEOTIDE SEQUENCE</scope>
    <source>
        <tissue evidence="2">Shoot tissue taken approximately 20 cm above the soil surface</tissue>
    </source>
</reference>
<evidence type="ECO:0000313" key="2">
    <source>
        <dbReference type="EMBL" id="JAD88335.1"/>
    </source>
</evidence>
<keyword evidence="1" id="KW-0812">Transmembrane</keyword>
<dbReference type="EMBL" id="GBRH01209560">
    <property type="protein sequence ID" value="JAD88335.1"/>
    <property type="molecule type" value="Transcribed_RNA"/>
</dbReference>
<proteinExistence type="predicted"/>
<protein>
    <submittedName>
        <fullName evidence="2">Uncharacterized protein</fullName>
    </submittedName>
</protein>
<sequence length="83" mass="9000">MSATVKSSINHKIGLLLMVRNLLVVKTTLFLLAGVIFTVMEARFYGCGMVFTVIRILRSQKQGFTVAGLFYMVAGEVDGVGLG</sequence>
<keyword evidence="1" id="KW-1133">Transmembrane helix</keyword>
<dbReference type="AlphaFoldDB" id="A0A0A9DRP4"/>
<evidence type="ECO:0000256" key="1">
    <source>
        <dbReference type="SAM" id="Phobius"/>
    </source>
</evidence>
<name>A0A0A9DRP4_ARUDO</name>
<organism evidence="2">
    <name type="scientific">Arundo donax</name>
    <name type="common">Giant reed</name>
    <name type="synonym">Donax arundinaceus</name>
    <dbReference type="NCBI Taxonomy" id="35708"/>
    <lineage>
        <taxon>Eukaryota</taxon>
        <taxon>Viridiplantae</taxon>
        <taxon>Streptophyta</taxon>
        <taxon>Embryophyta</taxon>
        <taxon>Tracheophyta</taxon>
        <taxon>Spermatophyta</taxon>
        <taxon>Magnoliopsida</taxon>
        <taxon>Liliopsida</taxon>
        <taxon>Poales</taxon>
        <taxon>Poaceae</taxon>
        <taxon>PACMAD clade</taxon>
        <taxon>Arundinoideae</taxon>
        <taxon>Arundineae</taxon>
        <taxon>Arundo</taxon>
    </lineage>
</organism>
<reference evidence="2" key="2">
    <citation type="journal article" date="2015" name="Data Brief">
        <title>Shoot transcriptome of the giant reed, Arundo donax.</title>
        <authorList>
            <person name="Barrero R.A."/>
            <person name="Guerrero F.D."/>
            <person name="Moolhuijzen P."/>
            <person name="Goolsby J.A."/>
            <person name="Tidwell J."/>
            <person name="Bellgard S.E."/>
            <person name="Bellgard M.I."/>
        </authorList>
    </citation>
    <scope>NUCLEOTIDE SEQUENCE</scope>
    <source>
        <tissue evidence="2">Shoot tissue taken approximately 20 cm above the soil surface</tissue>
    </source>
</reference>
<keyword evidence="1" id="KW-0472">Membrane</keyword>